<dbReference type="PANTHER" id="PTHR15822:SF4">
    <property type="entry name" value="TYROSYL-DNA PHOSPHODIESTERASE 2"/>
    <property type="match status" value="1"/>
</dbReference>
<evidence type="ECO:0000256" key="2">
    <source>
        <dbReference type="ARBA" id="ARBA00001946"/>
    </source>
</evidence>
<evidence type="ECO:0000256" key="8">
    <source>
        <dbReference type="ARBA" id="ARBA00022842"/>
    </source>
</evidence>
<evidence type="ECO:0000313" key="13">
    <source>
        <dbReference type="Proteomes" id="UP000053424"/>
    </source>
</evidence>
<comment type="cofactor">
    <cofactor evidence="1">
        <name>Mn(2+)</name>
        <dbReference type="ChEBI" id="CHEBI:29035"/>
    </cofactor>
</comment>
<organism evidence="12 13">
    <name type="scientific">Hebeloma cylindrosporum</name>
    <dbReference type="NCBI Taxonomy" id="76867"/>
    <lineage>
        <taxon>Eukaryota</taxon>
        <taxon>Fungi</taxon>
        <taxon>Dikarya</taxon>
        <taxon>Basidiomycota</taxon>
        <taxon>Agaricomycotina</taxon>
        <taxon>Agaricomycetes</taxon>
        <taxon>Agaricomycetidae</taxon>
        <taxon>Agaricales</taxon>
        <taxon>Agaricineae</taxon>
        <taxon>Hymenogastraceae</taxon>
        <taxon>Hebeloma</taxon>
    </lineage>
</organism>
<gene>
    <name evidence="12" type="ORF">M413DRAFT_445317</name>
</gene>
<keyword evidence="6" id="KW-0227">DNA damage</keyword>
<accession>A0A0C3CAP0</accession>
<dbReference type="CDD" id="cd09080">
    <property type="entry name" value="TDP2"/>
    <property type="match status" value="1"/>
</dbReference>
<evidence type="ECO:0000259" key="11">
    <source>
        <dbReference type="Pfam" id="PF03372"/>
    </source>
</evidence>
<dbReference type="Proteomes" id="UP000053424">
    <property type="component" value="Unassembled WGS sequence"/>
</dbReference>
<dbReference type="HOGENOM" id="CLU_042307_1_1_1"/>
<evidence type="ECO:0000313" key="12">
    <source>
        <dbReference type="EMBL" id="KIM41279.1"/>
    </source>
</evidence>
<evidence type="ECO:0000256" key="7">
    <source>
        <dbReference type="ARBA" id="ARBA00022801"/>
    </source>
</evidence>
<keyword evidence="5" id="KW-0479">Metal-binding</keyword>
<proteinExistence type="predicted"/>
<keyword evidence="4" id="KW-0540">Nuclease</keyword>
<protein>
    <recommendedName>
        <fullName evidence="11">Endonuclease/exonuclease/phosphatase domain-containing protein</fullName>
    </recommendedName>
</protein>
<name>A0A0C3CAP0_HEBCY</name>
<dbReference type="GO" id="GO:0004518">
    <property type="term" value="F:nuclease activity"/>
    <property type="evidence" value="ECO:0007669"/>
    <property type="project" value="UniProtKB-KW"/>
</dbReference>
<keyword evidence="9" id="KW-0234">DNA repair</keyword>
<evidence type="ECO:0000256" key="9">
    <source>
        <dbReference type="ARBA" id="ARBA00023204"/>
    </source>
</evidence>
<dbReference type="PANTHER" id="PTHR15822">
    <property type="entry name" value="TRAF AND TNF RECEPTOR-ASSOCIATED PROTEIN"/>
    <property type="match status" value="1"/>
</dbReference>
<keyword evidence="8" id="KW-0460">Magnesium</keyword>
<dbReference type="SUPFAM" id="SSF56219">
    <property type="entry name" value="DNase I-like"/>
    <property type="match status" value="1"/>
</dbReference>
<dbReference type="GO" id="GO:0005737">
    <property type="term" value="C:cytoplasm"/>
    <property type="evidence" value="ECO:0007669"/>
    <property type="project" value="TreeGrafter"/>
</dbReference>
<dbReference type="AlphaFoldDB" id="A0A0C3CAP0"/>
<keyword evidence="7" id="KW-0378">Hydrolase</keyword>
<evidence type="ECO:0000256" key="3">
    <source>
        <dbReference type="ARBA" id="ARBA00004322"/>
    </source>
</evidence>
<dbReference type="EMBL" id="KN831780">
    <property type="protein sequence ID" value="KIM41279.1"/>
    <property type="molecule type" value="Genomic_DNA"/>
</dbReference>
<reference evidence="13" key="2">
    <citation type="submission" date="2015-01" db="EMBL/GenBank/DDBJ databases">
        <title>Evolutionary Origins and Diversification of the Mycorrhizal Mutualists.</title>
        <authorList>
            <consortium name="DOE Joint Genome Institute"/>
            <consortium name="Mycorrhizal Genomics Consortium"/>
            <person name="Kohler A."/>
            <person name="Kuo A."/>
            <person name="Nagy L.G."/>
            <person name="Floudas D."/>
            <person name="Copeland A."/>
            <person name="Barry K.W."/>
            <person name="Cichocki N."/>
            <person name="Veneault-Fourrey C."/>
            <person name="LaButti K."/>
            <person name="Lindquist E.A."/>
            <person name="Lipzen A."/>
            <person name="Lundell T."/>
            <person name="Morin E."/>
            <person name="Murat C."/>
            <person name="Riley R."/>
            <person name="Ohm R."/>
            <person name="Sun H."/>
            <person name="Tunlid A."/>
            <person name="Henrissat B."/>
            <person name="Grigoriev I.V."/>
            <person name="Hibbett D.S."/>
            <person name="Martin F."/>
        </authorList>
    </citation>
    <scope>NUCLEOTIDE SEQUENCE [LARGE SCALE GENOMIC DNA]</scope>
    <source>
        <strain evidence="13">h7</strain>
    </source>
</reference>
<evidence type="ECO:0000256" key="10">
    <source>
        <dbReference type="ARBA" id="ARBA00023242"/>
    </source>
</evidence>
<sequence>MVITNRLRRTLSAFNHSTRNWAPIPLRNAQTTERISRVTSDTSQTPQRLSLISWNIDAFSSRAISRAKLILNHVLEGQKYPDILFLQEVTTDVRTSLLNDERVRSAFLVTDAEDKTSFENVPFATMTLLSRARFSPSSSLDSSAETGLGDATVVEGRGSPDIMRVAGVSRLTLPSKYGRDALYVDIVINCPIAPPGNGTTTPTVLRLINVHLDSLRHTAHYRAQQLEILAHSLVEPGYHGGIIAGDFNAITPDDHALVDKNGLVDVWVALHGGRAGPAANGATWRVNAVDPGERRDGLGRGRLDKVVMKGLNLRAEEMEILRPGIIEVPCPGEKSEVIPWSDHCGLRCTFTV</sequence>
<dbReference type="OrthoDB" id="9975959at2759"/>
<comment type="subcellular location">
    <subcellularLocation>
        <location evidence="3">Nucleus</location>
        <location evidence="3">PML body</location>
    </subcellularLocation>
</comment>
<evidence type="ECO:0000256" key="4">
    <source>
        <dbReference type="ARBA" id="ARBA00022722"/>
    </source>
</evidence>
<dbReference type="InterPro" id="IPR036691">
    <property type="entry name" value="Endo/exonu/phosph_ase_sf"/>
</dbReference>
<evidence type="ECO:0000256" key="1">
    <source>
        <dbReference type="ARBA" id="ARBA00001936"/>
    </source>
</evidence>
<dbReference type="Gene3D" id="3.60.10.10">
    <property type="entry name" value="Endonuclease/exonuclease/phosphatase"/>
    <property type="match status" value="1"/>
</dbReference>
<evidence type="ECO:0000256" key="5">
    <source>
        <dbReference type="ARBA" id="ARBA00022723"/>
    </source>
</evidence>
<comment type="cofactor">
    <cofactor evidence="2">
        <name>Mg(2+)</name>
        <dbReference type="ChEBI" id="CHEBI:18420"/>
    </cofactor>
</comment>
<evidence type="ECO:0000256" key="6">
    <source>
        <dbReference type="ARBA" id="ARBA00022763"/>
    </source>
</evidence>
<dbReference type="GO" id="GO:0046872">
    <property type="term" value="F:metal ion binding"/>
    <property type="evidence" value="ECO:0007669"/>
    <property type="project" value="UniProtKB-KW"/>
</dbReference>
<feature type="domain" description="Endonuclease/exonuclease/phosphatase" evidence="11">
    <location>
        <begin position="52"/>
        <end position="343"/>
    </location>
</feature>
<reference evidence="12 13" key="1">
    <citation type="submission" date="2014-04" db="EMBL/GenBank/DDBJ databases">
        <authorList>
            <consortium name="DOE Joint Genome Institute"/>
            <person name="Kuo A."/>
            <person name="Gay G."/>
            <person name="Dore J."/>
            <person name="Kohler A."/>
            <person name="Nagy L.G."/>
            <person name="Floudas D."/>
            <person name="Copeland A."/>
            <person name="Barry K.W."/>
            <person name="Cichocki N."/>
            <person name="Veneault-Fourrey C."/>
            <person name="LaButti K."/>
            <person name="Lindquist E.A."/>
            <person name="Lipzen A."/>
            <person name="Lundell T."/>
            <person name="Morin E."/>
            <person name="Murat C."/>
            <person name="Sun H."/>
            <person name="Tunlid A."/>
            <person name="Henrissat B."/>
            <person name="Grigoriev I.V."/>
            <person name="Hibbett D.S."/>
            <person name="Martin F."/>
            <person name="Nordberg H.P."/>
            <person name="Cantor M.N."/>
            <person name="Hua S.X."/>
        </authorList>
    </citation>
    <scope>NUCLEOTIDE SEQUENCE [LARGE SCALE GENOMIC DNA]</scope>
    <source>
        <strain evidence="13">h7</strain>
    </source>
</reference>
<keyword evidence="13" id="KW-1185">Reference proteome</keyword>
<dbReference type="GO" id="GO:0006302">
    <property type="term" value="P:double-strand break repair"/>
    <property type="evidence" value="ECO:0007669"/>
    <property type="project" value="TreeGrafter"/>
</dbReference>
<dbReference type="GO" id="GO:0003697">
    <property type="term" value="F:single-stranded DNA binding"/>
    <property type="evidence" value="ECO:0007669"/>
    <property type="project" value="TreeGrafter"/>
</dbReference>
<dbReference type="Pfam" id="PF03372">
    <property type="entry name" value="Exo_endo_phos"/>
    <property type="match status" value="1"/>
</dbReference>
<dbReference type="InterPro" id="IPR005135">
    <property type="entry name" value="Endo/exonuclease/phosphatase"/>
</dbReference>
<dbReference type="InterPro" id="IPR051547">
    <property type="entry name" value="TDP2-like"/>
</dbReference>
<dbReference type="GO" id="GO:0070260">
    <property type="term" value="F:5'-tyrosyl-DNA phosphodiesterase activity"/>
    <property type="evidence" value="ECO:0007669"/>
    <property type="project" value="TreeGrafter"/>
</dbReference>
<keyword evidence="10" id="KW-0539">Nucleus</keyword>